<dbReference type="Pfam" id="PF08713">
    <property type="entry name" value="DNA_alkylation"/>
    <property type="match status" value="1"/>
</dbReference>
<dbReference type="CDD" id="cd06561">
    <property type="entry name" value="AlkD_like"/>
    <property type="match status" value="1"/>
</dbReference>
<dbReference type="KEGG" id="emi:Emin_0250"/>
<dbReference type="Gene3D" id="1.25.10.90">
    <property type="match status" value="1"/>
</dbReference>
<dbReference type="STRING" id="445932.Emin_0250"/>
<dbReference type="SUPFAM" id="SSF48371">
    <property type="entry name" value="ARM repeat"/>
    <property type="match status" value="1"/>
</dbReference>
<dbReference type="PANTHER" id="PTHR34070:SF1">
    <property type="entry name" value="DNA ALKYLATION REPAIR PROTEIN"/>
    <property type="match status" value="1"/>
</dbReference>
<dbReference type="InterPro" id="IPR014825">
    <property type="entry name" value="DNA_alkylation"/>
</dbReference>
<dbReference type="AlphaFoldDB" id="B2KB53"/>
<keyword evidence="2" id="KW-1185">Reference proteome</keyword>
<evidence type="ECO:0000313" key="2">
    <source>
        <dbReference type="Proteomes" id="UP000001029"/>
    </source>
</evidence>
<dbReference type="EMBL" id="CP001055">
    <property type="protein sequence ID" value="ACC97812.1"/>
    <property type="molecule type" value="Genomic_DNA"/>
</dbReference>
<proteinExistence type="predicted"/>
<dbReference type="HOGENOM" id="CLU_079880_0_0_0"/>
<organism evidence="1 2">
    <name type="scientific">Elusimicrobium minutum (strain Pei191)</name>
    <dbReference type="NCBI Taxonomy" id="445932"/>
    <lineage>
        <taxon>Bacteria</taxon>
        <taxon>Pseudomonadati</taxon>
        <taxon>Elusimicrobiota</taxon>
        <taxon>Elusimicrobia</taxon>
        <taxon>Elusimicrobiales</taxon>
        <taxon>Elusimicrobiaceae</taxon>
        <taxon>Elusimicrobium</taxon>
    </lineage>
</organism>
<gene>
    <name evidence="1" type="ordered locus">Emin_0250</name>
</gene>
<dbReference type="OrthoDB" id="9775346at2"/>
<evidence type="ECO:0000313" key="1">
    <source>
        <dbReference type="EMBL" id="ACC97812.1"/>
    </source>
</evidence>
<name>B2KB53_ELUMP</name>
<accession>B2KB53</accession>
<reference evidence="1 2" key="1">
    <citation type="journal article" date="2009" name="Appl. Environ. Microbiol.">
        <title>Genomic analysis of 'Elusimicrobium minutum,' the first cultivated representative of the phylum 'Elusimicrobia' (formerly termite group 1).</title>
        <authorList>
            <person name="Herlemann D.P.R."/>
            <person name="Geissinger O."/>
            <person name="Ikeda-Ohtsubo W."/>
            <person name="Kunin V."/>
            <person name="Sun H."/>
            <person name="Lapidus A."/>
            <person name="Hugenholtz P."/>
            <person name="Brune A."/>
        </authorList>
    </citation>
    <scope>NUCLEOTIDE SEQUENCE [LARGE SCALE GENOMIC DNA]</scope>
    <source>
        <strain evidence="1 2">Pei191</strain>
    </source>
</reference>
<dbReference type="RefSeq" id="WP_012414427.1">
    <property type="nucleotide sequence ID" value="NC_010644.1"/>
</dbReference>
<dbReference type="PANTHER" id="PTHR34070">
    <property type="entry name" value="ARMADILLO-TYPE FOLD"/>
    <property type="match status" value="1"/>
</dbReference>
<sequence>MSVKNKILNDLKKISDKGKAVHLSRFFKTGKGQYGEGDIFIGVIVPDNRKIAKKYFKEISLAETEELLRSPVHEHRLNALIILRLKFEWEEEKEKEKIVKLYLKNTKNINNWDLVDLSACYILGPWYYKNKNYSQIYKMARSGFLWEERIAMLTTFYFIREKDFNLTLELAEYFLTHEHDLMHKACGWMLREMGKRDIKPLLVFLDKHGAKMPRTMLRYAIEKLPQHIRKKYLAR</sequence>
<protein>
    <submittedName>
        <fullName evidence="1">DNA alkylation repair enzyme</fullName>
    </submittedName>
</protein>
<dbReference type="Proteomes" id="UP000001029">
    <property type="component" value="Chromosome"/>
</dbReference>
<dbReference type="InterPro" id="IPR016024">
    <property type="entry name" value="ARM-type_fold"/>
</dbReference>